<feature type="non-terminal residue" evidence="2">
    <location>
        <position position="1"/>
    </location>
</feature>
<sequence length="98" mass="11212">FGTTAPSRSSAFGVRGLSARFTLRRRHRLFALASVFFARQTKGMESFAPMKSARVLSVPPKRRRSERNPRRGRRGIRGCPSAQRHPQETHPLGQRNRR</sequence>
<dbReference type="AlphaFoldDB" id="A0A061R5L6"/>
<organism evidence="2">
    <name type="scientific">Tetraselmis sp. GSL018</name>
    <dbReference type="NCBI Taxonomy" id="582737"/>
    <lineage>
        <taxon>Eukaryota</taxon>
        <taxon>Viridiplantae</taxon>
        <taxon>Chlorophyta</taxon>
        <taxon>core chlorophytes</taxon>
        <taxon>Chlorodendrophyceae</taxon>
        <taxon>Chlorodendrales</taxon>
        <taxon>Chlorodendraceae</taxon>
        <taxon>Tetraselmis</taxon>
    </lineage>
</organism>
<name>A0A061R5L6_9CHLO</name>
<proteinExistence type="predicted"/>
<evidence type="ECO:0000313" key="2">
    <source>
        <dbReference type="EMBL" id="JAC67278.1"/>
    </source>
</evidence>
<gene>
    <name evidence="2" type="ORF">TSPGSL018_11557</name>
</gene>
<feature type="compositionally biased region" description="Basic residues" evidence="1">
    <location>
        <begin position="60"/>
        <end position="76"/>
    </location>
</feature>
<accession>A0A061R5L6</accession>
<evidence type="ECO:0000256" key="1">
    <source>
        <dbReference type="SAM" id="MobiDB-lite"/>
    </source>
</evidence>
<dbReference type="EMBL" id="GBEZ01019257">
    <property type="protein sequence ID" value="JAC67278.1"/>
    <property type="molecule type" value="Transcribed_RNA"/>
</dbReference>
<feature type="region of interest" description="Disordered" evidence="1">
    <location>
        <begin position="51"/>
        <end position="98"/>
    </location>
</feature>
<protein>
    <submittedName>
        <fullName evidence="2">Uncharacterized protein</fullName>
    </submittedName>
</protein>
<reference evidence="2" key="1">
    <citation type="submission" date="2014-05" db="EMBL/GenBank/DDBJ databases">
        <title>The transcriptome of the halophilic microalga Tetraselmis sp. GSL018 isolated from the Great Salt Lake, Utah.</title>
        <authorList>
            <person name="Jinkerson R.E."/>
            <person name="D'Adamo S."/>
            <person name="Posewitz M.C."/>
        </authorList>
    </citation>
    <scope>NUCLEOTIDE SEQUENCE</scope>
    <source>
        <strain evidence="2">GSL018</strain>
    </source>
</reference>